<feature type="transmembrane region" description="Helical" evidence="2">
    <location>
        <begin position="61"/>
        <end position="84"/>
    </location>
</feature>
<keyword evidence="2" id="KW-1133">Transmembrane helix</keyword>
<reference evidence="4" key="1">
    <citation type="journal article" date="2013" name="Science">
        <title>The Amborella genome and the evolution of flowering plants.</title>
        <authorList>
            <consortium name="Amborella Genome Project"/>
        </authorList>
    </citation>
    <scope>NUCLEOTIDE SEQUENCE [LARGE SCALE GENOMIC DNA]</scope>
</reference>
<keyword evidence="2" id="KW-0472">Membrane</keyword>
<dbReference type="AlphaFoldDB" id="W1PI42"/>
<protein>
    <submittedName>
        <fullName evidence="3">Uncharacterized protein</fullName>
    </submittedName>
</protein>
<sequence>MIRDGDNVGADGSHDDVGVDAHGSIDRDKISKDLAAQGDDVAHGSDVAYGGALVSFGYEDIVMINAVVMLYQEIWWFMAVLLLLGW</sequence>
<evidence type="ECO:0000313" key="4">
    <source>
        <dbReference type="Proteomes" id="UP000017836"/>
    </source>
</evidence>
<dbReference type="EMBL" id="KI393866">
    <property type="protein sequence ID" value="ERN06775.1"/>
    <property type="molecule type" value="Genomic_DNA"/>
</dbReference>
<name>W1PI42_AMBTC</name>
<feature type="region of interest" description="Disordered" evidence="1">
    <location>
        <begin position="1"/>
        <end position="24"/>
    </location>
</feature>
<keyword evidence="2" id="KW-0812">Transmembrane</keyword>
<evidence type="ECO:0000256" key="1">
    <source>
        <dbReference type="SAM" id="MobiDB-lite"/>
    </source>
</evidence>
<proteinExistence type="predicted"/>
<keyword evidence="4" id="KW-1185">Reference proteome</keyword>
<dbReference type="Gramene" id="ERN06775">
    <property type="protein sequence ID" value="ERN06775"/>
    <property type="gene ID" value="AMTR_s00005p00162510"/>
</dbReference>
<gene>
    <name evidence="3" type="ORF">AMTR_s00005p00162510</name>
</gene>
<evidence type="ECO:0000256" key="2">
    <source>
        <dbReference type="SAM" id="Phobius"/>
    </source>
</evidence>
<dbReference type="HOGENOM" id="CLU_2500903_0_0_1"/>
<dbReference type="Proteomes" id="UP000017836">
    <property type="component" value="Unassembled WGS sequence"/>
</dbReference>
<evidence type="ECO:0000313" key="3">
    <source>
        <dbReference type="EMBL" id="ERN06775.1"/>
    </source>
</evidence>
<organism evidence="3 4">
    <name type="scientific">Amborella trichopoda</name>
    <dbReference type="NCBI Taxonomy" id="13333"/>
    <lineage>
        <taxon>Eukaryota</taxon>
        <taxon>Viridiplantae</taxon>
        <taxon>Streptophyta</taxon>
        <taxon>Embryophyta</taxon>
        <taxon>Tracheophyta</taxon>
        <taxon>Spermatophyta</taxon>
        <taxon>Magnoliopsida</taxon>
        <taxon>Amborellales</taxon>
        <taxon>Amborellaceae</taxon>
        <taxon>Amborella</taxon>
    </lineage>
</organism>
<accession>W1PI42</accession>